<accession>A0A8S5Q4U8</accession>
<reference evidence="1" key="1">
    <citation type="journal article" date="2021" name="Proc. Natl. Acad. Sci. U.S.A.">
        <title>A Catalog of Tens of Thousands of Viruses from Human Metagenomes Reveals Hidden Associations with Chronic Diseases.</title>
        <authorList>
            <person name="Tisza M.J."/>
            <person name="Buck C.B."/>
        </authorList>
    </citation>
    <scope>NUCLEOTIDE SEQUENCE</scope>
    <source>
        <strain evidence="1">CtQqU1</strain>
    </source>
</reference>
<organism evidence="1">
    <name type="scientific">Siphoviridae sp. ctQqU1</name>
    <dbReference type="NCBI Taxonomy" id="2825496"/>
    <lineage>
        <taxon>Viruses</taxon>
        <taxon>Duplodnaviria</taxon>
        <taxon>Heunggongvirae</taxon>
        <taxon>Uroviricota</taxon>
        <taxon>Caudoviricetes</taxon>
    </lineage>
</organism>
<proteinExistence type="predicted"/>
<dbReference type="EMBL" id="BK015568">
    <property type="protein sequence ID" value="DAE13677.1"/>
    <property type="molecule type" value="Genomic_DNA"/>
</dbReference>
<name>A0A8S5Q4U8_9CAUD</name>
<sequence>MKTKNDTLAKVTSHSERIIKTTGTSCSSFIIAGIGLFRKNHRSFYGTKS</sequence>
<protein>
    <submittedName>
        <fullName evidence="1">Uncharacterized protein</fullName>
    </submittedName>
</protein>
<evidence type="ECO:0000313" key="1">
    <source>
        <dbReference type="EMBL" id="DAE13677.1"/>
    </source>
</evidence>